<evidence type="ECO:0000256" key="4">
    <source>
        <dbReference type="ARBA" id="ARBA00021321"/>
    </source>
</evidence>
<dbReference type="HOGENOM" id="CLU_126135_0_0_1"/>
<dbReference type="GeneID" id="8046138"/>
<dbReference type="CGD" id="CAL0000162268">
    <property type="gene designation" value="Cd36_21150"/>
</dbReference>
<comment type="subunit">
    <text evidence="3">Interacts with the 35S, 23S and 20S pre-rRNAs and with the U3 snoRNA.</text>
</comment>
<dbReference type="Proteomes" id="UP000002605">
    <property type="component" value="Chromosome 2"/>
</dbReference>
<evidence type="ECO:0000256" key="7">
    <source>
        <dbReference type="SAM" id="MobiDB-lite"/>
    </source>
</evidence>
<dbReference type="GO" id="GO:0030688">
    <property type="term" value="C:preribosome, small subunit precursor"/>
    <property type="evidence" value="ECO:0007669"/>
    <property type="project" value="InterPro"/>
</dbReference>
<dbReference type="KEGG" id="cdu:CD36_21150"/>
<evidence type="ECO:0000313" key="9">
    <source>
        <dbReference type="EMBL" id="CAX43896.1"/>
    </source>
</evidence>
<dbReference type="GO" id="GO:0005730">
    <property type="term" value="C:nucleolus"/>
    <property type="evidence" value="ECO:0007669"/>
    <property type="project" value="UniProtKB-SubCell"/>
</dbReference>
<accession>B9WBX4</accession>
<dbReference type="EMBL" id="FM992689">
    <property type="protein sequence ID" value="CAX43896.1"/>
    <property type="molecule type" value="Genomic_DNA"/>
</dbReference>
<dbReference type="eggNOG" id="ENOG502S2IS">
    <property type="taxonomic scope" value="Eukaryota"/>
</dbReference>
<dbReference type="OrthoDB" id="4068648at2759"/>
<protein>
    <recommendedName>
        <fullName evidence="4">Ribosome biogenesis protein SLX9</fullName>
    </recommendedName>
</protein>
<dbReference type="AlphaFoldDB" id="B9WBX4"/>
<gene>
    <name evidence="8" type="ordered locus">Cd36_21150</name>
    <name evidence="9" type="ORF">CD36_21150</name>
</gene>
<evidence type="ECO:0000256" key="1">
    <source>
        <dbReference type="ARBA" id="ARBA00004604"/>
    </source>
</evidence>
<evidence type="ECO:0000256" key="5">
    <source>
        <dbReference type="ARBA" id="ARBA00023242"/>
    </source>
</evidence>
<dbReference type="Pfam" id="PF15341">
    <property type="entry name" value="SLX9"/>
    <property type="match status" value="1"/>
</dbReference>
<dbReference type="GO" id="GO:0030686">
    <property type="term" value="C:90S preribosome"/>
    <property type="evidence" value="ECO:0007669"/>
    <property type="project" value="InterPro"/>
</dbReference>
<comment type="function">
    <text evidence="6">Involved in ribosome biogenesis. Required for normal pre-rRNA processing in internal transcribed spacer 1 (ITS1). May be involved in the movements of the replication forks.</text>
</comment>
<evidence type="ECO:0000313" key="8">
    <source>
        <dbReference type="CGD" id="CAL0000162268"/>
    </source>
</evidence>
<feature type="compositionally biased region" description="Low complexity" evidence="7">
    <location>
        <begin position="32"/>
        <end position="42"/>
    </location>
</feature>
<proteinExistence type="inferred from homology"/>
<comment type="similarity">
    <text evidence="2">Belongs to the SLX9 family.</text>
</comment>
<organism evidence="9 10">
    <name type="scientific">Candida dubliniensis (strain CD36 / ATCC MYA-646 / CBS 7987 / NCPF 3949 / NRRL Y-17841)</name>
    <name type="common">Yeast</name>
    <dbReference type="NCBI Taxonomy" id="573826"/>
    <lineage>
        <taxon>Eukaryota</taxon>
        <taxon>Fungi</taxon>
        <taxon>Dikarya</taxon>
        <taxon>Ascomycota</taxon>
        <taxon>Saccharomycotina</taxon>
        <taxon>Pichiomycetes</taxon>
        <taxon>Debaryomycetaceae</taxon>
        <taxon>Candida/Lodderomyces clade</taxon>
        <taxon>Candida</taxon>
    </lineage>
</organism>
<dbReference type="InterPro" id="IPR028160">
    <property type="entry name" value="Slx9-like"/>
</dbReference>
<evidence type="ECO:0000256" key="6">
    <source>
        <dbReference type="ARBA" id="ARBA00025083"/>
    </source>
</evidence>
<reference evidence="9 10" key="1">
    <citation type="journal article" date="2009" name="Genome Res.">
        <title>Comparative genomics of the fungal pathogens Candida dubliniensis and Candida albicans.</title>
        <authorList>
            <person name="Jackson A.P."/>
            <person name="Gamble J.A."/>
            <person name="Yeomans T."/>
            <person name="Moran G.P."/>
            <person name="Saunders D."/>
            <person name="Harris D."/>
            <person name="Aslett M."/>
            <person name="Barrell J.F."/>
            <person name="Butler G."/>
            <person name="Citiulo F."/>
            <person name="Coleman D.C."/>
            <person name="de Groot P.W.J."/>
            <person name="Goodwin T.J."/>
            <person name="Quail M.A."/>
            <person name="McQuillan J."/>
            <person name="Munro C.A."/>
            <person name="Pain A."/>
            <person name="Poulter R.T."/>
            <person name="Rajandream M.A."/>
            <person name="Renauld H."/>
            <person name="Spiering M.J."/>
            <person name="Tivey A."/>
            <person name="Gow N.A.R."/>
            <person name="Barrell B."/>
            <person name="Sullivan D.J."/>
            <person name="Berriman M."/>
        </authorList>
    </citation>
    <scope>NUCLEOTIDE SEQUENCE [LARGE SCALE GENOMIC DNA]</scope>
    <source>
        <strain evidence="10">CD36 / ATCC MYA-646 / CBS 7987 / NCPF 3949 / NRRL Y-17841</strain>
    </source>
</reference>
<evidence type="ECO:0000313" key="10">
    <source>
        <dbReference type="Proteomes" id="UP000002605"/>
    </source>
</evidence>
<feature type="non-terminal residue" evidence="9">
    <location>
        <position position="1"/>
    </location>
</feature>
<feature type="region of interest" description="Disordered" evidence="7">
    <location>
        <begin position="1"/>
        <end position="51"/>
    </location>
</feature>
<name>B9WBX4_CANDC</name>
<sequence>QAGIKKKSSLRDKSSKRSQSDRISQFKQEIANDNNDNNTTNTSEISSSYHENPFLKLAKSTKKEKQQVKSDKFVNKLIDDSIKISKSSLRRRKRKAREQLKPKLDDLLTNLPLTTNNNSIQQQINQSREGEKIDNSIFINKKINKNHIPNPTKASGIKQIMKQESIIFQNALKIRDSNFSSLKNMIQQNLQNNNNNNNNNNHQ</sequence>
<keyword evidence="10" id="KW-1185">Reference proteome</keyword>
<dbReference type="GO" id="GO:0000462">
    <property type="term" value="P:maturation of SSU-rRNA from tricistronic rRNA transcript (SSU-rRNA, 5.8S rRNA, LSU-rRNA)"/>
    <property type="evidence" value="ECO:0007669"/>
    <property type="project" value="InterPro"/>
</dbReference>
<feature type="compositionally biased region" description="Basic and acidic residues" evidence="7">
    <location>
        <begin position="9"/>
        <end position="20"/>
    </location>
</feature>
<comment type="subcellular location">
    <subcellularLocation>
        <location evidence="1">Nucleus</location>
        <location evidence="1">Nucleolus</location>
    </subcellularLocation>
</comment>
<dbReference type="VEuPathDB" id="FungiDB:CD36_21150"/>
<evidence type="ECO:0000256" key="3">
    <source>
        <dbReference type="ARBA" id="ARBA00011523"/>
    </source>
</evidence>
<keyword evidence="5" id="KW-0539">Nucleus</keyword>
<dbReference type="RefSeq" id="XP_002418593.1">
    <property type="nucleotide sequence ID" value="XM_002418548.1"/>
</dbReference>
<evidence type="ECO:0000256" key="2">
    <source>
        <dbReference type="ARBA" id="ARBA00011022"/>
    </source>
</evidence>